<comment type="similarity">
    <text evidence="1">Belongs to the DNA polymerase type-Y family.</text>
</comment>
<evidence type="ECO:0000259" key="6">
    <source>
        <dbReference type="PROSITE" id="PS50173"/>
    </source>
</evidence>
<keyword evidence="8" id="KW-1185">Reference proteome</keyword>
<keyword evidence="2" id="KW-0227">DNA damage</keyword>
<evidence type="ECO:0000256" key="1">
    <source>
        <dbReference type="ARBA" id="ARBA00010945"/>
    </source>
</evidence>
<proteinExistence type="inferred from homology"/>
<dbReference type="SUPFAM" id="SSF56672">
    <property type="entry name" value="DNA/RNA polymerases"/>
    <property type="match status" value="1"/>
</dbReference>
<dbReference type="CDD" id="cd01700">
    <property type="entry name" value="PolY_Pol_V_umuC"/>
    <property type="match status" value="1"/>
</dbReference>
<dbReference type="Proteomes" id="UP001139646">
    <property type="component" value="Unassembled WGS sequence"/>
</dbReference>
<evidence type="ECO:0000313" key="8">
    <source>
        <dbReference type="Proteomes" id="UP001139646"/>
    </source>
</evidence>
<dbReference type="InterPro" id="IPR050116">
    <property type="entry name" value="DNA_polymerase-Y"/>
</dbReference>
<feature type="domain" description="UmuC" evidence="6">
    <location>
        <begin position="4"/>
        <end position="188"/>
    </location>
</feature>
<dbReference type="InterPro" id="IPR017961">
    <property type="entry name" value="DNA_pol_Y-fam_little_finger"/>
</dbReference>
<dbReference type="EMBL" id="JAKKSL010000007">
    <property type="protein sequence ID" value="MCI2286091.1"/>
    <property type="molecule type" value="Genomic_DNA"/>
</dbReference>
<comment type="caution">
    <text evidence="7">The sequence shown here is derived from an EMBL/GenBank/DDBJ whole genome shotgun (WGS) entry which is preliminary data.</text>
</comment>
<reference evidence="7" key="1">
    <citation type="submission" date="2022-01" db="EMBL/GenBank/DDBJ databases">
        <title>Colwellia maritima, isolated from seawater.</title>
        <authorList>
            <person name="Kristyanto S."/>
            <person name="Jung J."/>
            <person name="Jeon C.O."/>
        </authorList>
    </citation>
    <scope>NUCLEOTIDE SEQUENCE</scope>
    <source>
        <strain evidence="7">MSW7</strain>
    </source>
</reference>
<dbReference type="Pfam" id="PF13438">
    <property type="entry name" value="DUF4113"/>
    <property type="match status" value="1"/>
</dbReference>
<dbReference type="Gene3D" id="3.30.70.270">
    <property type="match status" value="1"/>
</dbReference>
<evidence type="ECO:0000256" key="4">
    <source>
        <dbReference type="ARBA" id="ARBA00023204"/>
    </source>
</evidence>
<sequence>MQGLTDASGCFASIEKVNDPSIRFRPVVVLSNNDGCIVAICPIAKKLGIPKFQPYFKVKWLLQKHKVVIRSSNYELYGDISDKMMAVIARFSDNTYQYSIDEAFSKFVNYEGIIKDWYKYGHEIRRAVWRETRMPVGVGFGHTLTLAKAANHASKKLPDSDGVAVIDDDYSRKHILEQMKLDDIWGIGRKLGQKLSLLGLKTGYDLANRSPKSMRQQFGVTVERTVEELNGVKCLSWDDVKSPKKEIFSTRSHGQRIVNYHDLRKALTSHAVKVCNKVRLQHSLIKKLYIFASSSPHDERYVKKGIMYDFPLATDNVCFVASAIEQVLHALYVEGLPYYRCGVGAIELESRDFQQQDLFLSRENPALMNCYSQINQKFGRGSLQLGSESRQEKWAMRREFLSPRWTTRWSDIPKIFC</sequence>
<dbReference type="PANTHER" id="PTHR11076:SF34">
    <property type="entry name" value="PROTEIN UMUC"/>
    <property type="match status" value="1"/>
</dbReference>
<gene>
    <name evidence="7" type="ORF">L3081_25040</name>
</gene>
<organism evidence="7 8">
    <name type="scientific">Colwellia maritima</name>
    <dbReference type="NCBI Taxonomy" id="2912588"/>
    <lineage>
        <taxon>Bacteria</taxon>
        <taxon>Pseudomonadati</taxon>
        <taxon>Pseudomonadota</taxon>
        <taxon>Gammaproteobacteria</taxon>
        <taxon>Alteromonadales</taxon>
        <taxon>Colwelliaceae</taxon>
        <taxon>Colwellia</taxon>
    </lineage>
</organism>
<protein>
    <submittedName>
        <fullName evidence="7">Y-family DNA polymerase</fullName>
    </submittedName>
</protein>
<dbReference type="InterPro" id="IPR043502">
    <property type="entry name" value="DNA/RNA_pol_sf"/>
</dbReference>
<accession>A0ABS9X9E7</accession>
<keyword evidence="4" id="KW-0234">DNA repair</keyword>
<dbReference type="Pfam" id="PF11799">
    <property type="entry name" value="IMS_C"/>
    <property type="match status" value="1"/>
</dbReference>
<dbReference type="Pfam" id="PF11798">
    <property type="entry name" value="IMS_HHH"/>
    <property type="match status" value="1"/>
</dbReference>
<dbReference type="PROSITE" id="PS50173">
    <property type="entry name" value="UMUC"/>
    <property type="match status" value="1"/>
</dbReference>
<dbReference type="Pfam" id="PF00817">
    <property type="entry name" value="IMS"/>
    <property type="match status" value="1"/>
</dbReference>
<keyword evidence="5" id="KW-0742">SOS response</keyword>
<dbReference type="RefSeq" id="WP_242289504.1">
    <property type="nucleotide sequence ID" value="NZ_JAKKSL010000007.1"/>
</dbReference>
<dbReference type="Gene3D" id="1.10.150.20">
    <property type="entry name" value="5' to 3' exonuclease, C-terminal subdomain"/>
    <property type="match status" value="1"/>
</dbReference>
<name>A0ABS9X9E7_9GAMM</name>
<dbReference type="PANTHER" id="PTHR11076">
    <property type="entry name" value="DNA REPAIR POLYMERASE UMUC / TRANSFERASE FAMILY MEMBER"/>
    <property type="match status" value="1"/>
</dbReference>
<dbReference type="InterPro" id="IPR001126">
    <property type="entry name" value="UmuC"/>
</dbReference>
<dbReference type="Gene3D" id="3.40.1170.60">
    <property type="match status" value="1"/>
</dbReference>
<evidence type="ECO:0000256" key="2">
    <source>
        <dbReference type="ARBA" id="ARBA00022763"/>
    </source>
</evidence>
<dbReference type="InterPro" id="IPR043128">
    <property type="entry name" value="Rev_trsase/Diguanyl_cyclase"/>
</dbReference>
<keyword evidence="3" id="KW-0741">SOS mutagenesis</keyword>
<dbReference type="InterPro" id="IPR024728">
    <property type="entry name" value="PolY_HhH_motif"/>
</dbReference>
<evidence type="ECO:0000313" key="7">
    <source>
        <dbReference type="EMBL" id="MCI2286091.1"/>
    </source>
</evidence>
<evidence type="ECO:0000256" key="3">
    <source>
        <dbReference type="ARBA" id="ARBA00023199"/>
    </source>
</evidence>
<dbReference type="InterPro" id="IPR025188">
    <property type="entry name" value="DUF4113"/>
</dbReference>
<evidence type="ECO:0000256" key="5">
    <source>
        <dbReference type="ARBA" id="ARBA00023236"/>
    </source>
</evidence>